<organism evidence="2 3">
    <name type="scientific">Mytilus galloprovincialis</name>
    <name type="common">Mediterranean mussel</name>
    <dbReference type="NCBI Taxonomy" id="29158"/>
    <lineage>
        <taxon>Eukaryota</taxon>
        <taxon>Metazoa</taxon>
        <taxon>Spiralia</taxon>
        <taxon>Lophotrochozoa</taxon>
        <taxon>Mollusca</taxon>
        <taxon>Bivalvia</taxon>
        <taxon>Autobranchia</taxon>
        <taxon>Pteriomorphia</taxon>
        <taxon>Mytilida</taxon>
        <taxon>Mytiloidea</taxon>
        <taxon>Mytilidae</taxon>
        <taxon>Mytilinae</taxon>
        <taxon>Mytilus</taxon>
    </lineage>
</organism>
<keyword evidence="1" id="KW-0472">Membrane</keyword>
<reference evidence="2" key="1">
    <citation type="submission" date="2018-11" db="EMBL/GenBank/DDBJ databases">
        <authorList>
            <person name="Alioto T."/>
            <person name="Alioto T."/>
        </authorList>
    </citation>
    <scope>NUCLEOTIDE SEQUENCE</scope>
</reference>
<accession>A0A8B6GRS9</accession>
<evidence type="ECO:0000256" key="1">
    <source>
        <dbReference type="SAM" id="Phobius"/>
    </source>
</evidence>
<comment type="caution">
    <text evidence="2">The sequence shown here is derived from an EMBL/GenBank/DDBJ whole genome shotgun (WGS) entry which is preliminary data.</text>
</comment>
<dbReference type="AlphaFoldDB" id="A0A8B6GRS9"/>
<keyword evidence="3" id="KW-1185">Reference proteome</keyword>
<dbReference type="Proteomes" id="UP000596742">
    <property type="component" value="Unassembled WGS sequence"/>
</dbReference>
<keyword evidence="1" id="KW-0812">Transmembrane</keyword>
<evidence type="ECO:0000313" key="3">
    <source>
        <dbReference type="Proteomes" id="UP000596742"/>
    </source>
</evidence>
<gene>
    <name evidence="2" type="ORF">MGAL_10B053284</name>
</gene>
<feature type="transmembrane region" description="Helical" evidence="1">
    <location>
        <begin position="6"/>
        <end position="26"/>
    </location>
</feature>
<sequence>MVPKRIMYQAIIAIVLYCSLYTFFLLKPFYQHHRNTFNTLTLLRGAVHLEHQDDKQVIPKTKPLLTIFTTWISDKKKNICRNNTVQNWNLLQKNVNRILFTNESDLTLRVKLMGWKVLPVLKVASVTKVPVLKDLFYSSFKAENSTFYAYANGDILFTDDLIKTLETILKSRLSNSDDLLLIGRRTDVRNVTLEEAKNHVTLRHAAYNRGSLHTPYGIDFLIIKKSYPLFDLPDLVIGRPYIDSFIVLRAVNRVPGHVIDITATSLAVHQVTLPGKEGIDEGSTHLDKNYNYDLLKSRKPNYSRGNTNCAQYYTNHTLLNNKTTIAIERRKHVIDKRCLPLIGDILKVTSVLRG</sequence>
<proteinExistence type="predicted"/>
<evidence type="ECO:0000313" key="2">
    <source>
        <dbReference type="EMBL" id="VDI68058.1"/>
    </source>
</evidence>
<name>A0A8B6GRS9_MYTGA</name>
<dbReference type="EMBL" id="UYJE01008872">
    <property type="protein sequence ID" value="VDI68058.1"/>
    <property type="molecule type" value="Genomic_DNA"/>
</dbReference>
<protein>
    <submittedName>
        <fullName evidence="2">Uncharacterized protein</fullName>
    </submittedName>
</protein>
<dbReference type="OrthoDB" id="6046730at2759"/>
<keyword evidence="1" id="KW-1133">Transmembrane helix</keyword>